<accession>A0A2G5S9F8</accession>
<keyword evidence="2" id="KW-1133">Transmembrane helix</keyword>
<organism evidence="3 4">
    <name type="scientific">Caenorhabditis nigoni</name>
    <dbReference type="NCBI Taxonomy" id="1611254"/>
    <lineage>
        <taxon>Eukaryota</taxon>
        <taxon>Metazoa</taxon>
        <taxon>Ecdysozoa</taxon>
        <taxon>Nematoda</taxon>
        <taxon>Chromadorea</taxon>
        <taxon>Rhabditida</taxon>
        <taxon>Rhabditina</taxon>
        <taxon>Rhabditomorpha</taxon>
        <taxon>Rhabditoidea</taxon>
        <taxon>Rhabditidae</taxon>
        <taxon>Peloderinae</taxon>
        <taxon>Caenorhabditis</taxon>
    </lineage>
</organism>
<dbReference type="PANTHER" id="PTHR35178">
    <property type="entry name" value="FOLATE RECEPTOR HOMOLOG-RELATED"/>
    <property type="match status" value="1"/>
</dbReference>
<gene>
    <name evidence="3" type="ORF">B9Z55_028916</name>
</gene>
<feature type="transmembrane region" description="Helical" evidence="2">
    <location>
        <begin position="6"/>
        <end position="25"/>
    </location>
</feature>
<proteinExistence type="predicted"/>
<feature type="region of interest" description="Disordered" evidence="1">
    <location>
        <begin position="451"/>
        <end position="475"/>
    </location>
</feature>
<evidence type="ECO:0000313" key="4">
    <source>
        <dbReference type="Proteomes" id="UP000230233"/>
    </source>
</evidence>
<reference evidence="4" key="1">
    <citation type="submission" date="2017-10" db="EMBL/GenBank/DDBJ databases">
        <title>Rapid genome shrinkage in a self-fertile nematode reveals novel sperm competition proteins.</title>
        <authorList>
            <person name="Yin D."/>
            <person name="Schwarz E.M."/>
            <person name="Thomas C.G."/>
            <person name="Felde R.L."/>
            <person name="Korf I.F."/>
            <person name="Cutter A.D."/>
            <person name="Schartner C.M."/>
            <person name="Ralston E.J."/>
            <person name="Meyer B.J."/>
            <person name="Haag E.S."/>
        </authorList>
    </citation>
    <scope>NUCLEOTIDE SEQUENCE [LARGE SCALE GENOMIC DNA]</scope>
    <source>
        <strain evidence="4">JU1422</strain>
    </source>
</reference>
<dbReference type="PANTHER" id="PTHR35178:SF1">
    <property type="entry name" value="CUB DOMAIN-CONTAINING PROTEIN-RELATED"/>
    <property type="match status" value="1"/>
</dbReference>
<feature type="compositionally biased region" description="Polar residues" evidence="1">
    <location>
        <begin position="521"/>
        <end position="535"/>
    </location>
</feature>
<evidence type="ECO:0000256" key="2">
    <source>
        <dbReference type="SAM" id="Phobius"/>
    </source>
</evidence>
<feature type="transmembrane region" description="Helical" evidence="2">
    <location>
        <begin position="211"/>
        <end position="232"/>
    </location>
</feature>
<keyword evidence="4" id="KW-1185">Reference proteome</keyword>
<feature type="region of interest" description="Disordered" evidence="1">
    <location>
        <begin position="519"/>
        <end position="545"/>
    </location>
</feature>
<feature type="compositionally biased region" description="Basic and acidic residues" evidence="1">
    <location>
        <begin position="459"/>
        <end position="475"/>
    </location>
</feature>
<dbReference type="OrthoDB" id="5892616at2759"/>
<dbReference type="Proteomes" id="UP000230233">
    <property type="component" value="Unassembled WGS sequence"/>
</dbReference>
<evidence type="ECO:0000313" key="3">
    <source>
        <dbReference type="EMBL" id="PIC11695.1"/>
    </source>
</evidence>
<protein>
    <submittedName>
        <fullName evidence="3">Uncharacterized protein</fullName>
    </submittedName>
</protein>
<dbReference type="EMBL" id="PDUG01000053">
    <property type="protein sequence ID" value="PIC11695.1"/>
    <property type="molecule type" value="Genomic_DNA"/>
</dbReference>
<dbReference type="AlphaFoldDB" id="A0A2G5S9F8"/>
<keyword evidence="2" id="KW-0812">Transmembrane</keyword>
<comment type="caution">
    <text evidence="3">The sequence shown here is derived from an EMBL/GenBank/DDBJ whole genome shotgun (WGS) entry which is preliminary data.</text>
</comment>
<sequence length="601" mass="69142">MPNKRLIALLIGILVAIGLTTWLIVKSAKFRTLTELGSSIWNGPQKGTLDAKLNKDKLEDAPLVCAQCAGGNFLLQRYLMQSFELRQAMKWKQDEWEQTDCVNGLVRFRPCQTTCVTIKIQEKDKLDSILMECADNLIHRSAGIPVEPVKFNHAPLVFEETIGYEASRQGWIIRYIFNETSSMGADWIANDLFGKVGFRRSKDDMSDLNKALLILLFMATFSAILAVLGWYLTTVFMKLSAHLARKRRHQQRRSTYKKMGCFGNVDSRMYKDKDMDGSEELKVVYTVKKEKVTVKKYSERNLITMEYANLGNPEEIIGDIPNNAEQKLEYEWRRLQEKTVKETQEKTRKTCEVEVVKVDEGMDEQWTDMDQDVFGFPTQKKNFMRTMSNSPFGTLERKEKQQSVVSFGSIEGTSDGTKIEAMESQIGDLPYAERPISLHPIIEHVDYNEWDDEPEDADNQEHFDQKKTQKTQKTEVKKVYEEMEWTNRDQDVFGFPTQKKNFMRSISCSPFETLERKEKQQSVVSFGSIEGTSDGTKIEATESQIGDLPYAERPISLNPIAEHVDFDEWDDESEEADNQEHFVQRILDETEELAETSGGHV</sequence>
<name>A0A2G5S9F8_9PELO</name>
<keyword evidence="2" id="KW-0472">Membrane</keyword>
<evidence type="ECO:0000256" key="1">
    <source>
        <dbReference type="SAM" id="MobiDB-lite"/>
    </source>
</evidence>